<sequence>MDTLNLIKDFLWDKILIYLLLGTGIFFTVRLGFPQIVKLPQAMKEAFGGVFQKKGVKEVGQVSSFAALATAIAAQVGTGNIGGVASAIMTGGPGAVFWMWVSGILGMSTIFAEAVLAQVFRQEKDGQVYGGPAYYLSKGLKNKTLGRVMAVCFAVFIILALGIAGNMVQSNSIALSLEQGFGIKPLYTGILLAVLVGLIVVGGVQRISKIAELVVPFMAAIFIIAGVVVIIKYHGQLGSVFAGIFTAAFTPRAVLGGSVGFAVKKAMQLGLARGLFSNEAGMGSTPHAHAVANVPHPVNQGLVAMAGVVVDTLIICTMTALVVLLTGAQNVSGKLGLTSVAVTQKGFELAFGTKGVMFLAVSLFFFAFTTVIGWYYFGEANISYLFGKKGILPYRIAVILAILVGTVLKAQAAWDLSDLFNGLMVIPNVVGILLLSGIVAKKKKEFENLPKQ</sequence>
<keyword evidence="5 9" id="KW-0812">Transmembrane</keyword>
<feature type="transmembrane region" description="Helical" evidence="9">
    <location>
        <begin position="420"/>
        <end position="440"/>
    </location>
</feature>
<comment type="similarity">
    <text evidence="2 9">Belongs to the alanine or glycine:cation symporter (AGCS) (TC 2.A.25) family.</text>
</comment>
<name>A0A6N7URQ3_9FIRM</name>
<reference evidence="10 11" key="1">
    <citation type="submission" date="2019-08" db="EMBL/GenBank/DDBJ databases">
        <title>In-depth cultivation of the pig gut microbiome towards novel bacterial diversity and tailored functional studies.</title>
        <authorList>
            <person name="Wylensek D."/>
            <person name="Hitch T.C.A."/>
            <person name="Clavel T."/>
        </authorList>
    </citation>
    <scope>NUCLEOTIDE SEQUENCE [LARGE SCALE GENOMIC DNA]</scope>
    <source>
        <strain evidence="10 11">68-1-5</strain>
    </source>
</reference>
<keyword evidence="8 9" id="KW-0472">Membrane</keyword>
<dbReference type="PRINTS" id="PR00175">
    <property type="entry name" value="NAALASMPORT"/>
</dbReference>
<accession>A0A6N7URQ3</accession>
<dbReference type="RefSeq" id="WP_154476410.1">
    <property type="nucleotide sequence ID" value="NZ_VULY01000018.1"/>
</dbReference>
<feature type="transmembrane region" description="Helical" evidence="9">
    <location>
        <begin position="356"/>
        <end position="376"/>
    </location>
</feature>
<evidence type="ECO:0000256" key="1">
    <source>
        <dbReference type="ARBA" id="ARBA00004651"/>
    </source>
</evidence>
<keyword evidence="6 9" id="KW-0769">Symport</keyword>
<dbReference type="Gene3D" id="1.20.1740.10">
    <property type="entry name" value="Amino acid/polyamine transporter I"/>
    <property type="match status" value="1"/>
</dbReference>
<dbReference type="GO" id="GO:0005886">
    <property type="term" value="C:plasma membrane"/>
    <property type="evidence" value="ECO:0007669"/>
    <property type="project" value="UniProtKB-SubCell"/>
</dbReference>
<dbReference type="Proteomes" id="UP000434409">
    <property type="component" value="Unassembled WGS sequence"/>
</dbReference>
<dbReference type="InterPro" id="IPR001463">
    <property type="entry name" value="Na/Ala_symport"/>
</dbReference>
<evidence type="ECO:0000256" key="8">
    <source>
        <dbReference type="ARBA" id="ARBA00023136"/>
    </source>
</evidence>
<feature type="transmembrane region" description="Helical" evidence="9">
    <location>
        <begin position="95"/>
        <end position="116"/>
    </location>
</feature>
<dbReference type="NCBIfam" id="TIGR00835">
    <property type="entry name" value="agcS"/>
    <property type="match status" value="1"/>
</dbReference>
<feature type="transmembrane region" description="Helical" evidence="9">
    <location>
        <begin position="302"/>
        <end position="325"/>
    </location>
</feature>
<feature type="transmembrane region" description="Helical" evidence="9">
    <location>
        <begin position="185"/>
        <end position="204"/>
    </location>
</feature>
<feature type="transmembrane region" description="Helical" evidence="9">
    <location>
        <begin position="15"/>
        <end position="33"/>
    </location>
</feature>
<evidence type="ECO:0000256" key="4">
    <source>
        <dbReference type="ARBA" id="ARBA00022475"/>
    </source>
</evidence>
<dbReference type="EMBL" id="VULY01000018">
    <property type="protein sequence ID" value="MSR93423.1"/>
    <property type="molecule type" value="Genomic_DNA"/>
</dbReference>
<feature type="transmembrane region" description="Helical" evidence="9">
    <location>
        <begin position="396"/>
        <end position="414"/>
    </location>
</feature>
<evidence type="ECO:0000256" key="9">
    <source>
        <dbReference type="RuleBase" id="RU363064"/>
    </source>
</evidence>
<keyword evidence="4 9" id="KW-1003">Cell membrane</keyword>
<proteinExistence type="inferred from homology"/>
<dbReference type="PANTHER" id="PTHR30330">
    <property type="entry name" value="AGSS FAMILY TRANSPORTER, SODIUM-ALANINE"/>
    <property type="match status" value="1"/>
</dbReference>
<protein>
    <submittedName>
        <fullName evidence="10">Sodium:alanine symporter family protein</fullName>
    </submittedName>
</protein>
<evidence type="ECO:0000313" key="11">
    <source>
        <dbReference type="Proteomes" id="UP000434409"/>
    </source>
</evidence>
<dbReference type="AlphaFoldDB" id="A0A6N7URQ3"/>
<evidence type="ECO:0000256" key="2">
    <source>
        <dbReference type="ARBA" id="ARBA00009261"/>
    </source>
</evidence>
<keyword evidence="11" id="KW-1185">Reference proteome</keyword>
<feature type="transmembrane region" description="Helical" evidence="9">
    <location>
        <begin position="62"/>
        <end position="89"/>
    </location>
</feature>
<dbReference type="Pfam" id="PF01235">
    <property type="entry name" value="Na_Ala_symp"/>
    <property type="match status" value="1"/>
</dbReference>
<keyword evidence="3 9" id="KW-0813">Transport</keyword>
<feature type="transmembrane region" description="Helical" evidence="9">
    <location>
        <begin position="145"/>
        <end position="165"/>
    </location>
</feature>
<comment type="subcellular location">
    <subcellularLocation>
        <location evidence="1 9">Cell membrane</location>
        <topology evidence="1 9">Multi-pass membrane protein</topology>
    </subcellularLocation>
</comment>
<evidence type="ECO:0000256" key="5">
    <source>
        <dbReference type="ARBA" id="ARBA00022692"/>
    </source>
</evidence>
<dbReference type="PANTHER" id="PTHR30330:SF14">
    <property type="entry name" value="SODIUM_AMINO ACID (ALANINE) SYMPORTER"/>
    <property type="match status" value="1"/>
</dbReference>
<dbReference type="GO" id="GO:0005283">
    <property type="term" value="F:amino acid:sodium symporter activity"/>
    <property type="evidence" value="ECO:0007669"/>
    <property type="project" value="InterPro"/>
</dbReference>
<evidence type="ECO:0000313" key="10">
    <source>
        <dbReference type="EMBL" id="MSR93423.1"/>
    </source>
</evidence>
<keyword evidence="7 9" id="KW-1133">Transmembrane helix</keyword>
<feature type="transmembrane region" description="Helical" evidence="9">
    <location>
        <begin position="240"/>
        <end position="263"/>
    </location>
</feature>
<comment type="caution">
    <text evidence="10">The sequence shown here is derived from an EMBL/GenBank/DDBJ whole genome shotgun (WGS) entry which is preliminary data.</text>
</comment>
<evidence type="ECO:0000256" key="6">
    <source>
        <dbReference type="ARBA" id="ARBA00022847"/>
    </source>
</evidence>
<organism evidence="10 11">
    <name type="scientific">Suipraeoptans intestinalis</name>
    <dbReference type="NCBI Taxonomy" id="2606628"/>
    <lineage>
        <taxon>Bacteria</taxon>
        <taxon>Bacillati</taxon>
        <taxon>Bacillota</taxon>
        <taxon>Clostridia</taxon>
        <taxon>Lachnospirales</taxon>
        <taxon>Lachnospiraceae</taxon>
        <taxon>Suipraeoptans</taxon>
    </lineage>
</organism>
<feature type="transmembrane region" description="Helical" evidence="9">
    <location>
        <begin position="213"/>
        <end position="234"/>
    </location>
</feature>
<evidence type="ECO:0000256" key="7">
    <source>
        <dbReference type="ARBA" id="ARBA00022989"/>
    </source>
</evidence>
<gene>
    <name evidence="10" type="ORF">FYJ34_03840</name>
</gene>
<dbReference type="FunFam" id="1.20.1740.10:FF:000004">
    <property type="entry name" value="Sodium:alanine symporter family protein"/>
    <property type="match status" value="1"/>
</dbReference>
<evidence type="ECO:0000256" key="3">
    <source>
        <dbReference type="ARBA" id="ARBA00022448"/>
    </source>
</evidence>